<evidence type="ECO:0000313" key="4">
    <source>
        <dbReference type="EMBL" id="MBK6090230.1"/>
    </source>
</evidence>
<feature type="domain" description="4'-phosphopantetheinyl transferase" evidence="3">
    <location>
        <begin position="89"/>
        <end position="156"/>
    </location>
</feature>
<dbReference type="SUPFAM" id="SSF56214">
    <property type="entry name" value="4'-phosphopantetheinyl transferase"/>
    <property type="match status" value="2"/>
</dbReference>
<dbReference type="PANTHER" id="PTHR12215:SF10">
    <property type="entry name" value="L-AMINOADIPATE-SEMIALDEHYDE DEHYDROGENASE-PHOSPHOPANTETHEINYL TRANSFERASE"/>
    <property type="match status" value="1"/>
</dbReference>
<dbReference type="GO" id="GO:0005829">
    <property type="term" value="C:cytosol"/>
    <property type="evidence" value="ECO:0007669"/>
    <property type="project" value="TreeGrafter"/>
</dbReference>
<dbReference type="PANTHER" id="PTHR12215">
    <property type="entry name" value="PHOSPHOPANTETHEINE TRANSFERASE"/>
    <property type="match status" value="1"/>
</dbReference>
<evidence type="ECO:0000256" key="2">
    <source>
        <dbReference type="ARBA" id="ARBA00022679"/>
    </source>
</evidence>
<evidence type="ECO:0000313" key="5">
    <source>
        <dbReference type="Proteomes" id="UP000633365"/>
    </source>
</evidence>
<protein>
    <submittedName>
        <fullName evidence="4">4'-phosphopantetheinyl transferase superfamily protein</fullName>
    </submittedName>
</protein>
<dbReference type="EMBL" id="JAEQMG010000188">
    <property type="protein sequence ID" value="MBK6090230.1"/>
    <property type="molecule type" value="Genomic_DNA"/>
</dbReference>
<evidence type="ECO:0000256" key="1">
    <source>
        <dbReference type="ARBA" id="ARBA00010990"/>
    </source>
</evidence>
<keyword evidence="5" id="KW-1185">Reference proteome</keyword>
<dbReference type="GO" id="GO:0008897">
    <property type="term" value="F:holo-[acyl-carrier-protein] synthase activity"/>
    <property type="evidence" value="ECO:0007669"/>
    <property type="project" value="InterPro"/>
</dbReference>
<evidence type="ECO:0000259" key="3">
    <source>
        <dbReference type="Pfam" id="PF01648"/>
    </source>
</evidence>
<dbReference type="GO" id="GO:0019878">
    <property type="term" value="P:lysine biosynthetic process via aminoadipic acid"/>
    <property type="evidence" value="ECO:0007669"/>
    <property type="project" value="TreeGrafter"/>
</dbReference>
<dbReference type="InterPro" id="IPR050559">
    <property type="entry name" value="P-Pant_transferase_sf"/>
</dbReference>
<dbReference type="InterPro" id="IPR008278">
    <property type="entry name" value="4-PPantetheinyl_Trfase_dom"/>
</dbReference>
<comment type="caution">
    <text evidence="4">The sequence shown here is derived from an EMBL/GenBank/DDBJ whole genome shotgun (WGS) entry which is preliminary data.</text>
</comment>
<dbReference type="Pfam" id="PF01648">
    <property type="entry name" value="ACPS"/>
    <property type="match status" value="1"/>
</dbReference>
<dbReference type="InterPro" id="IPR037143">
    <property type="entry name" value="4-PPantetheinyl_Trfase_dom_sf"/>
</dbReference>
<gene>
    <name evidence="4" type="ORF">JKK62_16535</name>
</gene>
<reference evidence="4" key="1">
    <citation type="submission" date="2021-01" db="EMBL/GenBank/DDBJ databases">
        <title>Genome public.</title>
        <authorList>
            <person name="Liu C."/>
            <person name="Sun Q."/>
        </authorList>
    </citation>
    <scope>NUCLEOTIDE SEQUENCE</scope>
    <source>
        <strain evidence="4">M6</strain>
    </source>
</reference>
<dbReference type="Gene3D" id="3.90.470.20">
    <property type="entry name" value="4'-phosphopantetheinyl transferase domain"/>
    <property type="match status" value="2"/>
</dbReference>
<accession>A0A934WUM8</accession>
<keyword evidence="2 4" id="KW-0808">Transferase</keyword>
<name>A0A934WUM8_9FIRM</name>
<dbReference type="RefSeq" id="WP_201428900.1">
    <property type="nucleotide sequence ID" value="NZ_JAEQMG010000188.1"/>
</dbReference>
<comment type="similarity">
    <text evidence="1">Belongs to the P-Pant transferase superfamily. Gsp/Sfp/HetI/AcpT family.</text>
</comment>
<dbReference type="GO" id="GO:0000287">
    <property type="term" value="F:magnesium ion binding"/>
    <property type="evidence" value="ECO:0007669"/>
    <property type="project" value="InterPro"/>
</dbReference>
<proteinExistence type="inferred from homology"/>
<dbReference type="AlphaFoldDB" id="A0A934WUM8"/>
<sequence>MKLYLSNISDVLPRHRDLLTYERLMKAEKYKMPDDKKRCIAGGVLLWHFLGDTAITDNGYGKPVASDGTAFNLSHSGEWILLAVGEGEVGCDIERPEHVSYEKMGRIVFTENELRLIKQARDKTGEFFKLWTKKEALLKCMGEGFHRPAKSVDVSGVSFVDGNRKYYLRTVVFADYVISACAADTDFEMDIEFVDLRQL</sequence>
<organism evidence="4 5">
    <name type="scientific">Ruminococcus difficilis</name>
    <dbReference type="NCBI Taxonomy" id="2763069"/>
    <lineage>
        <taxon>Bacteria</taxon>
        <taxon>Bacillati</taxon>
        <taxon>Bacillota</taxon>
        <taxon>Clostridia</taxon>
        <taxon>Eubacteriales</taxon>
        <taxon>Oscillospiraceae</taxon>
        <taxon>Ruminococcus</taxon>
    </lineage>
</organism>
<dbReference type="Proteomes" id="UP000633365">
    <property type="component" value="Unassembled WGS sequence"/>
</dbReference>